<gene>
    <name evidence="1" type="ORF">QJ522_12745</name>
</gene>
<evidence type="ECO:0000313" key="2">
    <source>
        <dbReference type="Proteomes" id="UP001431776"/>
    </source>
</evidence>
<organism evidence="1 2">
    <name type="scientific">Anaerobaca lacustris</name>
    <dbReference type="NCBI Taxonomy" id="3044600"/>
    <lineage>
        <taxon>Bacteria</taxon>
        <taxon>Pseudomonadati</taxon>
        <taxon>Planctomycetota</taxon>
        <taxon>Phycisphaerae</taxon>
        <taxon>Sedimentisphaerales</taxon>
        <taxon>Anaerobacaceae</taxon>
        <taxon>Anaerobaca</taxon>
    </lineage>
</organism>
<dbReference type="Proteomes" id="UP001431776">
    <property type="component" value="Unassembled WGS sequence"/>
</dbReference>
<keyword evidence="2" id="KW-1185">Reference proteome</keyword>
<protein>
    <submittedName>
        <fullName evidence="1">Uncharacterized protein</fullName>
    </submittedName>
</protein>
<sequence>MNGLAAFLSGVLVLIAIALPVSVGANDDSPPHTVIVVVGAAGTPEYLEQFVEWSDLWKQACAEGLGRFHGIGLNGGWQPQSQLGDGRPAETITESFGLEAATRSDRLHLKELLAAESQGDGPLWLVLIGHGTYDGRTARFNLRGPDLTTDDLVEWLAPIQRPVALINTASASAPFLTALSAPGRVIVTATKSGFEQNYTRFGRYLAEAIAEPAADLDKDGQVSLLEAFLTASHRTQAFYQGQGWLATEHALLDDDGDGLGTPADWFRGIRPVRQAAARTDHDSPLLDGYRAHQLHLIRSEIEAAMPPDLRAERDRLELEVMKLRDTKGDLPEAQYYTELETLLRQIARIYERSTGE</sequence>
<proteinExistence type="predicted"/>
<reference evidence="1" key="1">
    <citation type="submission" date="2023-05" db="EMBL/GenBank/DDBJ databases">
        <title>Anaerotaeda fermentans gen. nov., sp. nov., a novel anaerobic planctomycete of the new family within the order Sedimentisphaerales isolated from Taman Peninsula, Russia.</title>
        <authorList>
            <person name="Khomyakova M.A."/>
            <person name="Merkel A.Y."/>
            <person name="Slobodkin A.I."/>
        </authorList>
    </citation>
    <scope>NUCLEOTIDE SEQUENCE</scope>
    <source>
        <strain evidence="1">M17dextr</strain>
    </source>
</reference>
<name>A0AAW6U2N5_9BACT</name>
<dbReference type="RefSeq" id="WP_349245329.1">
    <property type="nucleotide sequence ID" value="NZ_JASCXX010000014.1"/>
</dbReference>
<dbReference type="AlphaFoldDB" id="A0AAW6U2N5"/>
<accession>A0AAW6U2N5</accession>
<comment type="caution">
    <text evidence="1">The sequence shown here is derived from an EMBL/GenBank/DDBJ whole genome shotgun (WGS) entry which is preliminary data.</text>
</comment>
<dbReference type="EMBL" id="JASCXX010000014">
    <property type="protein sequence ID" value="MDI6449919.1"/>
    <property type="molecule type" value="Genomic_DNA"/>
</dbReference>
<evidence type="ECO:0000313" key="1">
    <source>
        <dbReference type="EMBL" id="MDI6449919.1"/>
    </source>
</evidence>